<comment type="catalytic activity">
    <reaction evidence="13">
        <text>UDP-N-acetyl-alpha-D-muramate + L-alanine + ATP = UDP-N-acetyl-alpha-D-muramoyl-L-alanine + ADP + phosphate + H(+)</text>
        <dbReference type="Rhea" id="RHEA:23372"/>
        <dbReference type="ChEBI" id="CHEBI:15378"/>
        <dbReference type="ChEBI" id="CHEBI:30616"/>
        <dbReference type="ChEBI" id="CHEBI:43474"/>
        <dbReference type="ChEBI" id="CHEBI:57972"/>
        <dbReference type="ChEBI" id="CHEBI:70757"/>
        <dbReference type="ChEBI" id="CHEBI:83898"/>
        <dbReference type="ChEBI" id="CHEBI:456216"/>
        <dbReference type="EC" id="6.3.2.8"/>
    </reaction>
</comment>
<keyword evidence="6" id="KW-0132">Cell division</keyword>
<accession>A0A1G1Y5S4</accession>
<gene>
    <name evidence="18" type="ORF">A2840_00020</name>
</gene>
<feature type="domain" description="Mur ligase central" evidence="17">
    <location>
        <begin position="115"/>
        <end position="300"/>
    </location>
</feature>
<organism evidence="18 19">
    <name type="scientific">Candidatus Buchananbacteria bacterium RIFCSPHIGHO2_01_FULL_47_11b</name>
    <dbReference type="NCBI Taxonomy" id="1797537"/>
    <lineage>
        <taxon>Bacteria</taxon>
        <taxon>Candidatus Buchananiibacteriota</taxon>
    </lineage>
</organism>
<dbReference type="InterPro" id="IPR004101">
    <property type="entry name" value="Mur_ligase_C"/>
</dbReference>
<dbReference type="GO" id="GO:0005524">
    <property type="term" value="F:ATP binding"/>
    <property type="evidence" value="ECO:0007669"/>
    <property type="project" value="UniProtKB-KW"/>
</dbReference>
<keyword evidence="11" id="KW-0131">Cell cycle</keyword>
<dbReference type="PANTHER" id="PTHR43445:SF3">
    <property type="entry name" value="UDP-N-ACETYLMURAMATE--L-ALANINE LIGASE"/>
    <property type="match status" value="1"/>
</dbReference>
<keyword evidence="7" id="KW-0547">Nucleotide-binding</keyword>
<dbReference type="InterPro" id="IPR050061">
    <property type="entry name" value="MurCDEF_pg_biosynth"/>
</dbReference>
<evidence type="ECO:0000259" key="15">
    <source>
        <dbReference type="Pfam" id="PF01225"/>
    </source>
</evidence>
<evidence type="ECO:0000256" key="13">
    <source>
        <dbReference type="ARBA" id="ARBA00047833"/>
    </source>
</evidence>
<dbReference type="InterPro" id="IPR000713">
    <property type="entry name" value="Mur_ligase_N"/>
</dbReference>
<sequence>MNTELSHYKRIYFIGIKGVAMTGLAVICKQRGFEVTGSDVAERFITDEILEKNRIAFFDSFNEQNLDWQPDLVIVGTSWSLANVEVAAVQKLGIATMMDSELRGVLSREKTTVAVAGVHGKTTTTALLAHMLSRAGNDPSYLIGTGRVANLPANGHWGAGKNFIVEADEYVRSHGDTKPKFLDLQPAISIITSLEWEHVDVYPTPESIEAAFKQLVAQTTQTVVACGDWDAIRRITQAASPEVVLYGMEAHNQWRVTTIEPHSDRTIFRVGKDNKLFGQFSVPLFGQHNALNALACIVVATKLGLSIEQIADGLRSFSGTQRRFDVSERDGTIFVDDYAHHPTEVRETLRAIRHRYPERRVIVVFQPHMASRTKALLTDFAGAFGDVDQVIVADIFASARESSHDITSEELAAAIKKNHPNVVSGGDLNQVIELLQKQSYAGAVLVTMGAGDVYRVRDKLLDKK</sequence>
<dbReference type="Pfam" id="PF02875">
    <property type="entry name" value="Mur_ligase_C"/>
    <property type="match status" value="1"/>
</dbReference>
<dbReference type="InterPro" id="IPR036565">
    <property type="entry name" value="Mur-like_cat_sf"/>
</dbReference>
<evidence type="ECO:0000259" key="17">
    <source>
        <dbReference type="Pfam" id="PF08245"/>
    </source>
</evidence>
<evidence type="ECO:0000256" key="12">
    <source>
        <dbReference type="ARBA" id="ARBA00023316"/>
    </source>
</evidence>
<evidence type="ECO:0000256" key="7">
    <source>
        <dbReference type="ARBA" id="ARBA00022741"/>
    </source>
</evidence>
<feature type="domain" description="Mur ligase N-terminal catalytic" evidence="15">
    <location>
        <begin position="10"/>
        <end position="101"/>
    </location>
</feature>
<evidence type="ECO:0000256" key="8">
    <source>
        <dbReference type="ARBA" id="ARBA00022840"/>
    </source>
</evidence>
<evidence type="ECO:0000256" key="1">
    <source>
        <dbReference type="ARBA" id="ARBA00004496"/>
    </source>
</evidence>
<keyword evidence="5 18" id="KW-0436">Ligase</keyword>
<dbReference type="Proteomes" id="UP000178385">
    <property type="component" value="Unassembled WGS sequence"/>
</dbReference>
<comment type="caution">
    <text evidence="18">The sequence shown here is derived from an EMBL/GenBank/DDBJ whole genome shotgun (WGS) entry which is preliminary data.</text>
</comment>
<dbReference type="GO" id="GO:0005737">
    <property type="term" value="C:cytoplasm"/>
    <property type="evidence" value="ECO:0007669"/>
    <property type="project" value="UniProtKB-SubCell"/>
</dbReference>
<dbReference type="InterPro" id="IPR036615">
    <property type="entry name" value="Mur_ligase_C_dom_sf"/>
</dbReference>
<keyword evidence="12" id="KW-0961">Cell wall biogenesis/degradation</keyword>
<dbReference type="UniPathway" id="UPA00219"/>
<dbReference type="PANTHER" id="PTHR43445">
    <property type="entry name" value="UDP-N-ACETYLMURAMATE--L-ALANINE LIGASE-RELATED"/>
    <property type="match status" value="1"/>
</dbReference>
<evidence type="ECO:0000256" key="3">
    <source>
        <dbReference type="ARBA" id="ARBA00012211"/>
    </source>
</evidence>
<keyword evidence="4" id="KW-0963">Cytoplasm</keyword>
<evidence type="ECO:0000313" key="18">
    <source>
        <dbReference type="EMBL" id="OGY47658.1"/>
    </source>
</evidence>
<dbReference type="GO" id="GO:0008763">
    <property type="term" value="F:UDP-N-acetylmuramate-L-alanine ligase activity"/>
    <property type="evidence" value="ECO:0007669"/>
    <property type="project" value="UniProtKB-UniRule"/>
</dbReference>
<dbReference type="GO" id="GO:0009252">
    <property type="term" value="P:peptidoglycan biosynthetic process"/>
    <property type="evidence" value="ECO:0007669"/>
    <property type="project" value="UniProtKB-UniRule"/>
</dbReference>
<dbReference type="AlphaFoldDB" id="A0A1G1Y5S4"/>
<name>A0A1G1Y5S4_9BACT</name>
<comment type="subcellular location">
    <subcellularLocation>
        <location evidence="1">Cytoplasm</location>
    </subcellularLocation>
</comment>
<comment type="pathway">
    <text evidence="2">Cell wall biogenesis; peptidoglycan biosynthesis.</text>
</comment>
<dbReference type="Gene3D" id="3.40.1190.10">
    <property type="entry name" value="Mur-like, catalytic domain"/>
    <property type="match status" value="1"/>
</dbReference>
<dbReference type="Pfam" id="PF08245">
    <property type="entry name" value="Mur_ligase_M"/>
    <property type="match status" value="1"/>
</dbReference>
<dbReference type="Gene3D" id="3.40.50.720">
    <property type="entry name" value="NAD(P)-binding Rossmann-like Domain"/>
    <property type="match status" value="1"/>
</dbReference>
<evidence type="ECO:0000256" key="10">
    <source>
        <dbReference type="ARBA" id="ARBA00022984"/>
    </source>
</evidence>
<dbReference type="SUPFAM" id="SSF53244">
    <property type="entry name" value="MurD-like peptide ligases, peptide-binding domain"/>
    <property type="match status" value="1"/>
</dbReference>
<evidence type="ECO:0000256" key="14">
    <source>
        <dbReference type="NCBIfam" id="TIGR01082"/>
    </source>
</evidence>
<reference evidence="18 19" key="1">
    <citation type="journal article" date="2016" name="Nat. Commun.">
        <title>Thousands of microbial genomes shed light on interconnected biogeochemical processes in an aquifer system.</title>
        <authorList>
            <person name="Anantharaman K."/>
            <person name="Brown C.T."/>
            <person name="Hug L.A."/>
            <person name="Sharon I."/>
            <person name="Castelle C.J."/>
            <person name="Probst A.J."/>
            <person name="Thomas B.C."/>
            <person name="Singh A."/>
            <person name="Wilkins M.J."/>
            <person name="Karaoz U."/>
            <person name="Brodie E.L."/>
            <person name="Williams K.H."/>
            <person name="Hubbard S.S."/>
            <person name="Banfield J.F."/>
        </authorList>
    </citation>
    <scope>NUCLEOTIDE SEQUENCE [LARGE SCALE GENOMIC DNA]</scope>
</reference>
<evidence type="ECO:0000259" key="16">
    <source>
        <dbReference type="Pfam" id="PF02875"/>
    </source>
</evidence>
<dbReference type="GO" id="GO:0071555">
    <property type="term" value="P:cell wall organization"/>
    <property type="evidence" value="ECO:0007669"/>
    <property type="project" value="UniProtKB-KW"/>
</dbReference>
<dbReference type="Gene3D" id="3.90.190.20">
    <property type="entry name" value="Mur ligase, C-terminal domain"/>
    <property type="match status" value="1"/>
</dbReference>
<proteinExistence type="predicted"/>
<dbReference type="SUPFAM" id="SSF51984">
    <property type="entry name" value="MurCD N-terminal domain"/>
    <property type="match status" value="1"/>
</dbReference>
<dbReference type="EMBL" id="MHIG01000010">
    <property type="protein sequence ID" value="OGY47658.1"/>
    <property type="molecule type" value="Genomic_DNA"/>
</dbReference>
<feature type="domain" description="Mur ligase C-terminal" evidence="16">
    <location>
        <begin position="322"/>
        <end position="451"/>
    </location>
</feature>
<evidence type="ECO:0000313" key="19">
    <source>
        <dbReference type="Proteomes" id="UP000178385"/>
    </source>
</evidence>
<dbReference type="SUPFAM" id="SSF53623">
    <property type="entry name" value="MurD-like peptide ligases, catalytic domain"/>
    <property type="match status" value="1"/>
</dbReference>
<evidence type="ECO:0000256" key="4">
    <source>
        <dbReference type="ARBA" id="ARBA00022490"/>
    </source>
</evidence>
<evidence type="ECO:0000256" key="9">
    <source>
        <dbReference type="ARBA" id="ARBA00022960"/>
    </source>
</evidence>
<evidence type="ECO:0000256" key="5">
    <source>
        <dbReference type="ARBA" id="ARBA00022598"/>
    </source>
</evidence>
<dbReference type="Pfam" id="PF01225">
    <property type="entry name" value="Mur_ligase"/>
    <property type="match status" value="1"/>
</dbReference>
<dbReference type="InterPro" id="IPR005758">
    <property type="entry name" value="UDP-N-AcMur_Ala_ligase_MurC"/>
</dbReference>
<evidence type="ECO:0000256" key="11">
    <source>
        <dbReference type="ARBA" id="ARBA00023306"/>
    </source>
</evidence>
<evidence type="ECO:0000256" key="6">
    <source>
        <dbReference type="ARBA" id="ARBA00022618"/>
    </source>
</evidence>
<protein>
    <recommendedName>
        <fullName evidence="3 14">UDP-N-acetylmuramate--L-alanine ligase</fullName>
        <ecNumber evidence="3 14">6.3.2.8</ecNumber>
    </recommendedName>
</protein>
<dbReference type="EC" id="6.3.2.8" evidence="3 14"/>
<dbReference type="InterPro" id="IPR013221">
    <property type="entry name" value="Mur_ligase_cen"/>
</dbReference>
<dbReference type="GO" id="GO:0051301">
    <property type="term" value="P:cell division"/>
    <property type="evidence" value="ECO:0007669"/>
    <property type="project" value="UniProtKB-KW"/>
</dbReference>
<keyword evidence="9" id="KW-0133">Cell shape</keyword>
<keyword evidence="8" id="KW-0067">ATP-binding</keyword>
<keyword evidence="10" id="KW-0573">Peptidoglycan synthesis</keyword>
<dbReference type="GO" id="GO:0008360">
    <property type="term" value="P:regulation of cell shape"/>
    <property type="evidence" value="ECO:0007669"/>
    <property type="project" value="UniProtKB-KW"/>
</dbReference>
<evidence type="ECO:0000256" key="2">
    <source>
        <dbReference type="ARBA" id="ARBA00004752"/>
    </source>
</evidence>
<dbReference type="NCBIfam" id="TIGR01082">
    <property type="entry name" value="murC"/>
    <property type="match status" value="1"/>
</dbReference>